<keyword evidence="1" id="KW-0472">Membrane</keyword>
<feature type="transmembrane region" description="Helical" evidence="1">
    <location>
        <begin position="12"/>
        <end position="34"/>
    </location>
</feature>
<keyword evidence="1" id="KW-1133">Transmembrane helix</keyword>
<dbReference type="EMBL" id="CH476634">
    <property type="protein sequence ID" value="EDN93772.1"/>
    <property type="molecule type" value="Genomic_DNA"/>
</dbReference>
<name>A7EWD0_SCLS1</name>
<dbReference type="AlphaFoldDB" id="A7EWD0"/>
<evidence type="ECO:0000313" key="3">
    <source>
        <dbReference type="Proteomes" id="UP000001312"/>
    </source>
</evidence>
<sequence length="61" mass="7099">MSVVYFIYIQFHYIWLYAPSFWLPITTTLLVPLIGNLCSKSATPFPITLEELMEVFLLLTV</sequence>
<protein>
    <submittedName>
        <fullName evidence="2">Uncharacterized protein</fullName>
    </submittedName>
</protein>
<dbReference type="KEGG" id="ssl:SS1G_09639"/>
<accession>A7EWD0</accession>
<gene>
    <name evidence="2" type="ORF">SS1G_09639</name>
</gene>
<proteinExistence type="predicted"/>
<dbReference type="Proteomes" id="UP000001312">
    <property type="component" value="Unassembled WGS sequence"/>
</dbReference>
<dbReference type="InParanoid" id="A7EWD0"/>
<reference evidence="3" key="1">
    <citation type="journal article" date="2011" name="PLoS Genet.">
        <title>Genomic analysis of the necrotrophic fungal pathogens Sclerotinia sclerotiorum and Botrytis cinerea.</title>
        <authorList>
            <person name="Amselem J."/>
            <person name="Cuomo C.A."/>
            <person name="van Kan J.A."/>
            <person name="Viaud M."/>
            <person name="Benito E.P."/>
            <person name="Couloux A."/>
            <person name="Coutinho P.M."/>
            <person name="de Vries R.P."/>
            <person name="Dyer P.S."/>
            <person name="Fillinger S."/>
            <person name="Fournier E."/>
            <person name="Gout L."/>
            <person name="Hahn M."/>
            <person name="Kohn L."/>
            <person name="Lapalu N."/>
            <person name="Plummer K.M."/>
            <person name="Pradier J.M."/>
            <person name="Quevillon E."/>
            <person name="Sharon A."/>
            <person name="Simon A."/>
            <person name="ten Have A."/>
            <person name="Tudzynski B."/>
            <person name="Tudzynski P."/>
            <person name="Wincker P."/>
            <person name="Andrew M."/>
            <person name="Anthouard V."/>
            <person name="Beever R.E."/>
            <person name="Beffa R."/>
            <person name="Benoit I."/>
            <person name="Bouzid O."/>
            <person name="Brault B."/>
            <person name="Chen Z."/>
            <person name="Choquer M."/>
            <person name="Collemare J."/>
            <person name="Cotton P."/>
            <person name="Danchin E.G."/>
            <person name="Da Silva C."/>
            <person name="Gautier A."/>
            <person name="Giraud C."/>
            <person name="Giraud T."/>
            <person name="Gonzalez C."/>
            <person name="Grossetete S."/>
            <person name="Guldener U."/>
            <person name="Henrissat B."/>
            <person name="Howlett B.J."/>
            <person name="Kodira C."/>
            <person name="Kretschmer M."/>
            <person name="Lappartient A."/>
            <person name="Leroch M."/>
            <person name="Levis C."/>
            <person name="Mauceli E."/>
            <person name="Neuveglise C."/>
            <person name="Oeser B."/>
            <person name="Pearson M."/>
            <person name="Poulain J."/>
            <person name="Poussereau N."/>
            <person name="Quesneville H."/>
            <person name="Rascle C."/>
            <person name="Schumacher J."/>
            <person name="Segurens B."/>
            <person name="Sexton A."/>
            <person name="Silva E."/>
            <person name="Sirven C."/>
            <person name="Soanes D.M."/>
            <person name="Talbot N.J."/>
            <person name="Templeton M."/>
            <person name="Yandava C."/>
            <person name="Yarden O."/>
            <person name="Zeng Q."/>
            <person name="Rollins J.A."/>
            <person name="Lebrun M.H."/>
            <person name="Dickman M."/>
        </authorList>
    </citation>
    <scope>NUCLEOTIDE SEQUENCE [LARGE SCALE GENOMIC DNA]</scope>
    <source>
        <strain evidence="3">ATCC 18683 / 1980 / Ss-1</strain>
    </source>
</reference>
<evidence type="ECO:0000256" key="1">
    <source>
        <dbReference type="SAM" id="Phobius"/>
    </source>
</evidence>
<organism evidence="2 3">
    <name type="scientific">Sclerotinia sclerotiorum (strain ATCC 18683 / 1980 / Ss-1)</name>
    <name type="common">White mold</name>
    <name type="synonym">Whetzelinia sclerotiorum</name>
    <dbReference type="NCBI Taxonomy" id="665079"/>
    <lineage>
        <taxon>Eukaryota</taxon>
        <taxon>Fungi</taxon>
        <taxon>Dikarya</taxon>
        <taxon>Ascomycota</taxon>
        <taxon>Pezizomycotina</taxon>
        <taxon>Leotiomycetes</taxon>
        <taxon>Helotiales</taxon>
        <taxon>Sclerotiniaceae</taxon>
        <taxon>Sclerotinia</taxon>
    </lineage>
</organism>
<dbReference type="GeneID" id="5485136"/>
<evidence type="ECO:0000313" key="2">
    <source>
        <dbReference type="EMBL" id="EDN93772.1"/>
    </source>
</evidence>
<keyword evidence="3" id="KW-1185">Reference proteome</keyword>
<keyword evidence="1" id="KW-0812">Transmembrane</keyword>
<dbReference type="RefSeq" id="XP_001589006.1">
    <property type="nucleotide sequence ID" value="XM_001588956.1"/>
</dbReference>